<dbReference type="EMBL" id="JAOVZR010000001">
    <property type="protein sequence ID" value="MCY0148311.1"/>
    <property type="molecule type" value="Genomic_DNA"/>
</dbReference>
<organism evidence="2 3">
    <name type="scientific">Hoeflea algicola</name>
    <dbReference type="NCBI Taxonomy" id="2983763"/>
    <lineage>
        <taxon>Bacteria</taxon>
        <taxon>Pseudomonadati</taxon>
        <taxon>Pseudomonadota</taxon>
        <taxon>Alphaproteobacteria</taxon>
        <taxon>Hyphomicrobiales</taxon>
        <taxon>Rhizobiaceae</taxon>
        <taxon>Hoeflea</taxon>
    </lineage>
</organism>
<evidence type="ECO:0000256" key="1">
    <source>
        <dbReference type="SAM" id="MobiDB-lite"/>
    </source>
</evidence>
<gene>
    <name evidence="2" type="ORF">OEG84_11465</name>
</gene>
<sequence>MQTANIMLALGGDSGTTVPKYAVTASEIAVLRAIHGLDAVTEVEPTADREINNREEIARLRNLYGHAKTQDESGNNVSIVAQIFPGAAARAFRDLEELEIPAQYFKAEKRVTPKPTKPAAKKAKKSEEPGEEAAVPDDNALFDD</sequence>
<dbReference type="Proteomes" id="UP001073227">
    <property type="component" value="Unassembled WGS sequence"/>
</dbReference>
<protein>
    <submittedName>
        <fullName evidence="2">Uncharacterized protein</fullName>
    </submittedName>
</protein>
<comment type="caution">
    <text evidence="2">The sequence shown here is derived from an EMBL/GenBank/DDBJ whole genome shotgun (WGS) entry which is preliminary data.</text>
</comment>
<accession>A0ABT3ZAN0</accession>
<feature type="compositionally biased region" description="Acidic residues" evidence="1">
    <location>
        <begin position="129"/>
        <end position="144"/>
    </location>
</feature>
<proteinExistence type="predicted"/>
<evidence type="ECO:0000313" key="2">
    <source>
        <dbReference type="EMBL" id="MCY0148311.1"/>
    </source>
</evidence>
<dbReference type="RefSeq" id="WP_267653882.1">
    <property type="nucleotide sequence ID" value="NZ_JAOVZR010000001.1"/>
</dbReference>
<reference evidence="2" key="1">
    <citation type="submission" date="2022-10" db="EMBL/GenBank/DDBJ databases">
        <title>Hoeflea sp. G2-23, isolated from marine algae.</title>
        <authorList>
            <person name="Kristyanto S."/>
            <person name="Kim J.M."/>
            <person name="Jeon C.O."/>
        </authorList>
    </citation>
    <scope>NUCLEOTIDE SEQUENCE</scope>
    <source>
        <strain evidence="2">G2-23</strain>
    </source>
</reference>
<name>A0ABT3ZAN0_9HYPH</name>
<feature type="region of interest" description="Disordered" evidence="1">
    <location>
        <begin position="109"/>
        <end position="144"/>
    </location>
</feature>
<keyword evidence="3" id="KW-1185">Reference proteome</keyword>
<evidence type="ECO:0000313" key="3">
    <source>
        <dbReference type="Proteomes" id="UP001073227"/>
    </source>
</evidence>